<dbReference type="PANTHER" id="PTHR12433:SF11">
    <property type="entry name" value="MEDIATOR OF RNA POLYMERASE II TRANSCRIPTION SUBUNIT 25"/>
    <property type="match status" value="1"/>
</dbReference>
<evidence type="ECO:0000313" key="4">
    <source>
        <dbReference type="EMBL" id="KAJ9677071.1"/>
    </source>
</evidence>
<evidence type="ECO:0000313" key="5">
    <source>
        <dbReference type="Proteomes" id="UP001168098"/>
    </source>
</evidence>
<proteinExistence type="inferred from homology"/>
<organism evidence="4 5">
    <name type="scientific">Vitis rotundifolia</name>
    <name type="common">Muscadine grape</name>
    <dbReference type="NCBI Taxonomy" id="103349"/>
    <lineage>
        <taxon>Eukaryota</taxon>
        <taxon>Viridiplantae</taxon>
        <taxon>Streptophyta</taxon>
        <taxon>Embryophyta</taxon>
        <taxon>Tracheophyta</taxon>
        <taxon>Spermatophyta</taxon>
        <taxon>Magnoliopsida</taxon>
        <taxon>eudicotyledons</taxon>
        <taxon>Gunneridae</taxon>
        <taxon>Pentapetalae</taxon>
        <taxon>rosids</taxon>
        <taxon>Vitales</taxon>
        <taxon>Vitaceae</taxon>
        <taxon>Viteae</taxon>
        <taxon>Vitis</taxon>
    </lineage>
</organism>
<protein>
    <recommendedName>
        <fullName evidence="2">Mediator of RNA polymerase II transcription subunit 25</fullName>
    </recommendedName>
</protein>
<evidence type="ECO:0000259" key="3">
    <source>
        <dbReference type="Pfam" id="PF11265"/>
    </source>
</evidence>
<evidence type="ECO:0000256" key="1">
    <source>
        <dbReference type="ARBA" id="ARBA00009102"/>
    </source>
</evidence>
<comment type="similarity">
    <text evidence="1">Belongs to the Mediator complex subunit 25 family.</text>
</comment>
<sequence length="133" mass="14528">MGTFLQWLSAISFSGDGYDDLAIAEGLADALLMFPRHPHGTQTQQRLLGRRHCILVAASNPFPFPIPVHLPKIQNLQGAQISGATTEFSLADPNMVAKLFTQFLILISKNFPEAHAALNEYNVTSTPSIQNPV</sequence>
<dbReference type="Proteomes" id="UP001168098">
    <property type="component" value="Unassembled WGS sequence"/>
</dbReference>
<reference evidence="4 5" key="1">
    <citation type="journal article" date="2023" name="BMC Biotechnol.">
        <title>Vitis rotundifolia cv Carlos genome sequencing.</title>
        <authorList>
            <person name="Huff M."/>
            <person name="Hulse-Kemp A."/>
            <person name="Scheffler B."/>
            <person name="Youngblood R."/>
            <person name="Simpson S."/>
            <person name="Babiker E."/>
            <person name="Staton M."/>
        </authorList>
    </citation>
    <scope>NUCLEOTIDE SEQUENCE [LARGE SCALE GENOMIC DNA]</scope>
    <source>
        <tissue evidence="4">Leaf</tissue>
    </source>
</reference>
<evidence type="ECO:0000256" key="2">
    <source>
        <dbReference type="ARBA" id="ARBA00019694"/>
    </source>
</evidence>
<keyword evidence="5" id="KW-1185">Reference proteome</keyword>
<dbReference type="EMBL" id="JARBHA010000017">
    <property type="protein sequence ID" value="KAJ9677071.1"/>
    <property type="molecule type" value="Genomic_DNA"/>
</dbReference>
<dbReference type="GO" id="GO:0045944">
    <property type="term" value="P:positive regulation of transcription by RNA polymerase II"/>
    <property type="evidence" value="ECO:0007669"/>
    <property type="project" value="TreeGrafter"/>
</dbReference>
<gene>
    <name evidence="4" type="ORF">PVL29_022192</name>
</gene>
<accession>A0AA38YUR7</accession>
<dbReference type="PANTHER" id="PTHR12433">
    <property type="entry name" value="MEDIATOR OF RNA POLYMERASE II TRANSCRIPTION SUBUNIT 25"/>
    <property type="match status" value="1"/>
</dbReference>
<comment type="caution">
    <text evidence="4">The sequence shown here is derived from an EMBL/GenBank/DDBJ whole genome shotgun (WGS) entry which is preliminary data.</text>
</comment>
<dbReference type="AlphaFoldDB" id="A0AA38YUR7"/>
<dbReference type="InterPro" id="IPR021419">
    <property type="entry name" value="Mediator_Med25_VWA"/>
</dbReference>
<dbReference type="Pfam" id="PF11265">
    <property type="entry name" value="Med25_VWA"/>
    <property type="match status" value="1"/>
</dbReference>
<dbReference type="GO" id="GO:0016592">
    <property type="term" value="C:mediator complex"/>
    <property type="evidence" value="ECO:0007669"/>
    <property type="project" value="TreeGrafter"/>
</dbReference>
<dbReference type="GO" id="GO:0005667">
    <property type="term" value="C:transcription regulator complex"/>
    <property type="evidence" value="ECO:0007669"/>
    <property type="project" value="TreeGrafter"/>
</dbReference>
<feature type="domain" description="Mediator of RNA polymerase II transcription subunit 25 von Willebrand factor type A" evidence="3">
    <location>
        <begin position="3"/>
        <end position="81"/>
    </location>
</feature>
<name>A0AA38YUR7_VITRO</name>